<evidence type="ECO:0000313" key="5">
    <source>
        <dbReference type="EMBL" id="MBS5520149.1"/>
    </source>
</evidence>
<comment type="caution">
    <text evidence="5">The sequence shown here is derived from an EMBL/GenBank/DDBJ whole genome shotgun (WGS) entry which is preliminary data.</text>
</comment>
<evidence type="ECO:0000313" key="6">
    <source>
        <dbReference type="Proteomes" id="UP000754226"/>
    </source>
</evidence>
<dbReference type="Pfam" id="PF09394">
    <property type="entry name" value="Inhibitor_I42"/>
    <property type="match status" value="1"/>
</dbReference>
<dbReference type="Gene3D" id="2.60.40.2020">
    <property type="match status" value="1"/>
</dbReference>
<dbReference type="EMBL" id="JAGZCZ010000008">
    <property type="protein sequence ID" value="MBS5520149.1"/>
    <property type="molecule type" value="Genomic_DNA"/>
</dbReference>
<dbReference type="GO" id="GO:0004869">
    <property type="term" value="F:cysteine-type endopeptidase inhibitor activity"/>
    <property type="evidence" value="ECO:0007669"/>
    <property type="project" value="UniProtKB-KW"/>
</dbReference>
<accession>A0A943EH95</accession>
<evidence type="ECO:0000256" key="3">
    <source>
        <dbReference type="SAM" id="SignalP"/>
    </source>
</evidence>
<keyword evidence="1" id="KW-0646">Protease inhibitor</keyword>
<dbReference type="Proteomes" id="UP000754226">
    <property type="component" value="Unassembled WGS sequence"/>
</dbReference>
<name>A0A943EH95_9FIRM</name>
<protein>
    <submittedName>
        <fullName evidence="5">Protease inhibitor I42 family protein</fullName>
    </submittedName>
</protein>
<dbReference type="AlphaFoldDB" id="A0A943EH95"/>
<dbReference type="InterPro" id="IPR036331">
    <property type="entry name" value="Chagasin-like_sf"/>
</dbReference>
<gene>
    <name evidence="5" type="ORF">KHX13_07480</name>
</gene>
<reference evidence="5" key="1">
    <citation type="submission" date="2021-02" db="EMBL/GenBank/DDBJ databases">
        <title>Infant gut strain persistence is associated with maternal origin, phylogeny, and functional potential including surface adhesion and iron acquisition.</title>
        <authorList>
            <person name="Lou Y.C."/>
        </authorList>
    </citation>
    <scope>NUCLEOTIDE SEQUENCE</scope>
    <source>
        <strain evidence="5">L3_106_000M1_dasL3_106_000M1_concoct_15</strain>
    </source>
</reference>
<dbReference type="SUPFAM" id="SSF141066">
    <property type="entry name" value="ICP-like"/>
    <property type="match status" value="1"/>
</dbReference>
<feature type="domain" description="Proteinase inhibitor I42 chagasin" evidence="4">
    <location>
        <begin position="191"/>
        <end position="280"/>
    </location>
</feature>
<feature type="chain" id="PRO_5039534524" evidence="3">
    <location>
        <begin position="21"/>
        <end position="283"/>
    </location>
</feature>
<keyword evidence="3" id="KW-0732">Signal</keyword>
<evidence type="ECO:0000259" key="4">
    <source>
        <dbReference type="Pfam" id="PF09394"/>
    </source>
</evidence>
<feature type="signal peptide" evidence="3">
    <location>
        <begin position="1"/>
        <end position="20"/>
    </location>
</feature>
<dbReference type="InterPro" id="IPR018990">
    <property type="entry name" value="Prot_inh_I42_chagasin"/>
</dbReference>
<evidence type="ECO:0000256" key="1">
    <source>
        <dbReference type="ARBA" id="ARBA00022690"/>
    </source>
</evidence>
<keyword evidence="2" id="KW-0789">Thiol protease inhibitor</keyword>
<sequence>MIVKKWMLTLSCAAFLAAPAAVFAFGHTTVVADPRLGGSVPYIDGLREVYLQNNVNGILRSRAEALQKKAGEGARLSYEITLNRPSLVSFVLKAEGQRTVYDGVTIDTEAGSVLDEKDLLYTKSADYERLLGGKRYVFGETGILAENADGGPFTDLIPYADLTGAINVGGGARLLTSYKLTKEAAGKTLSVNPGELVALYLDANPSLGLEWTLTGEDLGHGVVDMGHSFYLPMENPTGRGGSPGQTILFLTFSQPGTYEVTALYGKKTAKTPFNELVYHFAVK</sequence>
<proteinExistence type="predicted"/>
<evidence type="ECO:0000256" key="2">
    <source>
        <dbReference type="ARBA" id="ARBA00022704"/>
    </source>
</evidence>
<organism evidence="5 6">
    <name type="scientific">Acidaminococcus intestini</name>
    <dbReference type="NCBI Taxonomy" id="187327"/>
    <lineage>
        <taxon>Bacteria</taxon>
        <taxon>Bacillati</taxon>
        <taxon>Bacillota</taxon>
        <taxon>Negativicutes</taxon>
        <taxon>Acidaminococcales</taxon>
        <taxon>Acidaminococcaceae</taxon>
        <taxon>Acidaminococcus</taxon>
    </lineage>
</organism>